<organism evidence="3 4">
    <name type="scientific">Stichopus japonicus</name>
    <name type="common">Sea cucumber</name>
    <dbReference type="NCBI Taxonomy" id="307972"/>
    <lineage>
        <taxon>Eukaryota</taxon>
        <taxon>Metazoa</taxon>
        <taxon>Echinodermata</taxon>
        <taxon>Eleutherozoa</taxon>
        <taxon>Echinozoa</taxon>
        <taxon>Holothuroidea</taxon>
        <taxon>Aspidochirotacea</taxon>
        <taxon>Aspidochirotida</taxon>
        <taxon>Stichopodidae</taxon>
        <taxon>Apostichopus</taxon>
    </lineage>
</organism>
<feature type="coiled-coil region" evidence="1">
    <location>
        <begin position="43"/>
        <end position="142"/>
    </location>
</feature>
<dbReference type="OrthoDB" id="6287233at2759"/>
<gene>
    <name evidence="3" type="ORF">BSL78_24152</name>
</gene>
<evidence type="ECO:0000313" key="3">
    <source>
        <dbReference type="EMBL" id="PIK39005.1"/>
    </source>
</evidence>
<proteinExistence type="predicted"/>
<reference evidence="3 4" key="1">
    <citation type="journal article" date="2017" name="PLoS Biol.">
        <title>The sea cucumber genome provides insights into morphological evolution and visceral regeneration.</title>
        <authorList>
            <person name="Zhang X."/>
            <person name="Sun L."/>
            <person name="Yuan J."/>
            <person name="Sun Y."/>
            <person name="Gao Y."/>
            <person name="Zhang L."/>
            <person name="Li S."/>
            <person name="Dai H."/>
            <person name="Hamel J.F."/>
            <person name="Liu C."/>
            <person name="Yu Y."/>
            <person name="Liu S."/>
            <person name="Lin W."/>
            <person name="Guo K."/>
            <person name="Jin S."/>
            <person name="Xu P."/>
            <person name="Storey K.B."/>
            <person name="Huan P."/>
            <person name="Zhang T."/>
            <person name="Zhou Y."/>
            <person name="Zhang J."/>
            <person name="Lin C."/>
            <person name="Li X."/>
            <person name="Xing L."/>
            <person name="Huo D."/>
            <person name="Sun M."/>
            <person name="Wang L."/>
            <person name="Mercier A."/>
            <person name="Li F."/>
            <person name="Yang H."/>
            <person name="Xiang J."/>
        </authorList>
    </citation>
    <scope>NUCLEOTIDE SEQUENCE [LARGE SCALE GENOMIC DNA]</scope>
    <source>
        <strain evidence="3">Shaxun</strain>
        <tissue evidence="3">Muscle</tissue>
    </source>
</reference>
<name>A0A2G8JTI2_STIJA</name>
<dbReference type="AlphaFoldDB" id="A0A2G8JTI2"/>
<dbReference type="EMBL" id="MRZV01001288">
    <property type="protein sequence ID" value="PIK39005.1"/>
    <property type="molecule type" value="Genomic_DNA"/>
</dbReference>
<accession>A0A2G8JTI2</accession>
<evidence type="ECO:0000256" key="1">
    <source>
        <dbReference type="SAM" id="Coils"/>
    </source>
</evidence>
<evidence type="ECO:0000313" key="4">
    <source>
        <dbReference type="Proteomes" id="UP000230750"/>
    </source>
</evidence>
<keyword evidence="4" id="KW-1185">Reference proteome</keyword>
<protein>
    <submittedName>
        <fullName evidence="3">Putative GRIP and coiled-coil domain-containing protein 2-like</fullName>
    </submittedName>
</protein>
<dbReference type="Proteomes" id="UP000230750">
    <property type="component" value="Unassembled WGS sequence"/>
</dbReference>
<feature type="region of interest" description="Disordered" evidence="2">
    <location>
        <begin position="1"/>
        <end position="26"/>
    </location>
</feature>
<dbReference type="STRING" id="307972.A0A2G8JTI2"/>
<comment type="caution">
    <text evidence="3">The sequence shown here is derived from an EMBL/GenBank/DDBJ whole genome shotgun (WGS) entry which is preliminary data.</text>
</comment>
<sequence>MASTEPPGDPGGEVKPSPGKAGKLEGLPKEDLIKYIKKQAAISQKVKAKCEDLSKQILTLKKQAAETTDNDRVVKLEEEVTSLKEEREEMLTAYNAVQQQQLASAEIQQKMEQNLSNIEDENNNLKKELMEAKSSTQNLAEQFECLKMKEETTRSSFQSVQEDNSCLATTNESLKEQVNVLTEARDVTMNALKVMKQERESREMR</sequence>
<evidence type="ECO:0000256" key="2">
    <source>
        <dbReference type="SAM" id="MobiDB-lite"/>
    </source>
</evidence>
<keyword evidence="1" id="KW-0175">Coiled coil</keyword>